<keyword evidence="3" id="KW-1185">Reference proteome</keyword>
<dbReference type="GO" id="GO:0006281">
    <property type="term" value="P:DNA repair"/>
    <property type="evidence" value="ECO:0007669"/>
    <property type="project" value="InterPro"/>
</dbReference>
<dbReference type="Gene3D" id="3.40.50.300">
    <property type="entry name" value="P-loop containing nucleotide triphosphate hydrolases"/>
    <property type="match status" value="1"/>
</dbReference>
<evidence type="ECO:0000313" key="2">
    <source>
        <dbReference type="EMBL" id="NKX90967.1"/>
    </source>
</evidence>
<dbReference type="Gene3D" id="3.40.50.10190">
    <property type="entry name" value="BRCT domain"/>
    <property type="match status" value="1"/>
</dbReference>
<gene>
    <name evidence="2" type="ORF">HGA10_27150</name>
</gene>
<protein>
    <submittedName>
        <fullName evidence="2">AAA family ATPase</fullName>
    </submittedName>
</protein>
<dbReference type="Gene3D" id="3.30.420.10">
    <property type="entry name" value="Ribonuclease H-like superfamily/Ribonuclease H"/>
    <property type="match status" value="1"/>
</dbReference>
<reference evidence="2 3" key="1">
    <citation type="submission" date="2020-04" db="EMBL/GenBank/DDBJ databases">
        <title>MicrobeNet Type strains.</title>
        <authorList>
            <person name="Nicholson A.C."/>
        </authorList>
    </citation>
    <scope>NUCLEOTIDE SEQUENCE [LARGE SCALE GENOMIC DNA]</scope>
    <source>
        <strain evidence="2 3">DSM 44960</strain>
    </source>
</reference>
<dbReference type="PANTHER" id="PTHR47642">
    <property type="entry name" value="ATP-DEPENDENT DNA HELICASE"/>
    <property type="match status" value="1"/>
</dbReference>
<dbReference type="InterPro" id="IPR036420">
    <property type="entry name" value="BRCT_dom_sf"/>
</dbReference>
<dbReference type="InterPro" id="IPR003593">
    <property type="entry name" value="AAA+_ATPase"/>
</dbReference>
<evidence type="ECO:0000313" key="3">
    <source>
        <dbReference type="Proteomes" id="UP000572007"/>
    </source>
</evidence>
<dbReference type="GO" id="GO:0003678">
    <property type="term" value="F:DNA helicase activity"/>
    <property type="evidence" value="ECO:0007669"/>
    <property type="project" value="InterPro"/>
</dbReference>
<feature type="domain" description="AAA+ ATPase" evidence="1">
    <location>
        <begin position="25"/>
        <end position="268"/>
    </location>
</feature>
<dbReference type="GO" id="GO:0003676">
    <property type="term" value="F:nucleic acid binding"/>
    <property type="evidence" value="ECO:0007669"/>
    <property type="project" value="InterPro"/>
</dbReference>
<dbReference type="CDD" id="cd18809">
    <property type="entry name" value="SF1_C_RecD"/>
    <property type="match status" value="1"/>
</dbReference>
<dbReference type="Pfam" id="PF05970">
    <property type="entry name" value="PIF1"/>
    <property type="match status" value="1"/>
</dbReference>
<dbReference type="SMART" id="SM00382">
    <property type="entry name" value="AAA"/>
    <property type="match status" value="1"/>
</dbReference>
<dbReference type="EMBL" id="JAAXOM010000008">
    <property type="protein sequence ID" value="NKX90967.1"/>
    <property type="molecule type" value="Genomic_DNA"/>
</dbReference>
<dbReference type="SUPFAM" id="SSF53098">
    <property type="entry name" value="Ribonuclease H-like"/>
    <property type="match status" value="1"/>
</dbReference>
<dbReference type="Proteomes" id="UP000572007">
    <property type="component" value="Unassembled WGS sequence"/>
</dbReference>
<dbReference type="InterPro" id="IPR012337">
    <property type="entry name" value="RNaseH-like_sf"/>
</dbReference>
<dbReference type="GO" id="GO:0000723">
    <property type="term" value="P:telomere maintenance"/>
    <property type="evidence" value="ECO:0007669"/>
    <property type="project" value="InterPro"/>
</dbReference>
<sequence length="766" mass="83278">MSNQPTVASLTITPEFAEGLHRLESGENLFLTGRAGTGKSTLIREFLATTNRNVVVAAPTGIAALNVGGYTIHRLFSFWAGITVDDVRSSDYFPGRFAKTLARLDTLILDEASMIRADLFDCLAVALERFGPKRGRPFGGVQLVLVGDLFQLSPVVSEGEKDYFTQRYTSPYFFSADHYVHEQFPVVELRTVFRQIGDTRLVEILNEVRDGALSGTSRAELNNRTNPDFEPPVDEYWLTLATTNRIAETRNRAMLARVPGRELTHRATTSGDIDGFDRPAAEVITYKVGAQIMLLTNDPADRWVNGTIGRITGYRTEHGSPVVTIDLPDGSRVDTRPHLWEITRPEVVDGALRHQVVGTYKQLPFQLAWSITIHKSQGQTLDRLVVDLSGGTFADGQLYVALSRCTSIEGLVLKRDVLPKDLKTDIRIRRFLAASSATSTSRGNVYLGICTVGDEGRMWRPRPIEIALVTEDGIELSTLVNPLRDLGDARLTYGITAGDVALAPTLDQAWAALAPDLAGRCPVGLDIDNQLRNLDYELKRLGVVVPMPLGISLDVADLSESEIAGLQAPSAVARARATRALVTRVASAIRTEGEVFTTPNDGFGYTLERGGTPDCFQPGGMTPAASTPEAALAELLRHNLPRIQLDEQTYARLADLGQALGHPILDDESRCHSVSIADILTAGARICFTGSVIDDAGTQWSRTDMEQLAARCGLVPVPSVTKKRCDALIAAEAGTTSGKGRKATEFGKPIFTADQFLAWTTAATTS</sequence>
<comment type="caution">
    <text evidence="2">The sequence shown here is derived from an EMBL/GenBank/DDBJ whole genome shotgun (WGS) entry which is preliminary data.</text>
</comment>
<accession>A0A846WEF9</accession>
<dbReference type="InterPro" id="IPR051055">
    <property type="entry name" value="PIF1_helicase"/>
</dbReference>
<dbReference type="SUPFAM" id="SSF52540">
    <property type="entry name" value="P-loop containing nucleoside triphosphate hydrolases"/>
    <property type="match status" value="2"/>
</dbReference>
<evidence type="ECO:0000259" key="1">
    <source>
        <dbReference type="SMART" id="SM00382"/>
    </source>
</evidence>
<dbReference type="PANTHER" id="PTHR47642:SF6">
    <property type="entry name" value="ATP-DEPENDENT DNA HELICASE"/>
    <property type="match status" value="1"/>
</dbReference>
<dbReference type="InterPro" id="IPR010285">
    <property type="entry name" value="DNA_helicase_pif1-like_DEAD"/>
</dbReference>
<organism evidence="2 3">
    <name type="scientific">Nocardia coubleae</name>
    <dbReference type="NCBI Taxonomy" id="356147"/>
    <lineage>
        <taxon>Bacteria</taxon>
        <taxon>Bacillati</taxon>
        <taxon>Actinomycetota</taxon>
        <taxon>Actinomycetes</taxon>
        <taxon>Mycobacteriales</taxon>
        <taxon>Nocardiaceae</taxon>
        <taxon>Nocardia</taxon>
    </lineage>
</organism>
<dbReference type="RefSeq" id="WP_067643176.1">
    <property type="nucleotide sequence ID" value="NZ_JAAXOM010000008.1"/>
</dbReference>
<dbReference type="InterPro" id="IPR027417">
    <property type="entry name" value="P-loop_NTPase"/>
</dbReference>
<name>A0A846WEF9_9NOCA</name>
<dbReference type="AlphaFoldDB" id="A0A846WEF9"/>
<dbReference type="InterPro" id="IPR036397">
    <property type="entry name" value="RNaseH_sf"/>
</dbReference>
<proteinExistence type="predicted"/>